<dbReference type="Proteomes" id="UP000183967">
    <property type="component" value="Unassembled WGS sequence"/>
</dbReference>
<keyword evidence="1" id="KW-0175">Coiled coil</keyword>
<name>A0A1M5V3J4_9FIRM</name>
<proteinExistence type="predicted"/>
<dbReference type="AlphaFoldDB" id="A0A1M5V3J4"/>
<gene>
    <name evidence="2" type="ORF">SAMN02745135_01720</name>
</gene>
<dbReference type="EMBL" id="FQXO01000048">
    <property type="protein sequence ID" value="SHH69795.1"/>
    <property type="molecule type" value="Genomic_DNA"/>
</dbReference>
<accession>A0A1M5V3J4</accession>
<reference evidence="3" key="1">
    <citation type="submission" date="2016-11" db="EMBL/GenBank/DDBJ databases">
        <authorList>
            <person name="Varghese N."/>
            <person name="Submissions S."/>
        </authorList>
    </citation>
    <scope>NUCLEOTIDE SEQUENCE [LARGE SCALE GENOMIC DNA]</scope>
    <source>
        <strain evidence="3">DSM 13643</strain>
    </source>
</reference>
<protein>
    <submittedName>
        <fullName evidence="2">Uncharacterized protein</fullName>
    </submittedName>
</protein>
<feature type="coiled-coil region" evidence="1">
    <location>
        <begin position="38"/>
        <end position="100"/>
    </location>
</feature>
<evidence type="ECO:0000256" key="1">
    <source>
        <dbReference type="SAM" id="Coils"/>
    </source>
</evidence>
<sequence length="122" mass="14083">MEKESLLAIKKMLKEELEPIKSDISSIKSTLDEHTRILNEHTKKLDEHTRILDEHTKKLDEHTQILRALEHSAQVNKAEHDSIMNDIAHIKGEIENLRKDMTNVELITASNWADIAKLKSVK</sequence>
<evidence type="ECO:0000313" key="2">
    <source>
        <dbReference type="EMBL" id="SHH69795.1"/>
    </source>
</evidence>
<dbReference type="RefSeq" id="WP_073196982.1">
    <property type="nucleotide sequence ID" value="NZ_FQXO01000048.1"/>
</dbReference>
<organism evidence="2 3">
    <name type="scientific">Caloranaerobacter azorensis DSM 13643</name>
    <dbReference type="NCBI Taxonomy" id="1121264"/>
    <lineage>
        <taxon>Bacteria</taxon>
        <taxon>Bacillati</taxon>
        <taxon>Bacillota</taxon>
        <taxon>Tissierellia</taxon>
        <taxon>Tissierellales</taxon>
        <taxon>Thermohalobacteraceae</taxon>
        <taxon>Caloranaerobacter</taxon>
    </lineage>
</organism>
<evidence type="ECO:0000313" key="3">
    <source>
        <dbReference type="Proteomes" id="UP000183967"/>
    </source>
</evidence>
<dbReference type="OrthoDB" id="1708171at2"/>
<keyword evidence="3" id="KW-1185">Reference proteome</keyword>